<protein>
    <recommendedName>
        <fullName evidence="3">DUF6533 domain-containing protein</fullName>
    </recommendedName>
</protein>
<proteinExistence type="predicted"/>
<feature type="region of interest" description="Disordered" evidence="1">
    <location>
        <begin position="223"/>
        <end position="289"/>
    </location>
</feature>
<feature type="transmembrane region" description="Helical" evidence="2">
    <location>
        <begin position="179"/>
        <end position="200"/>
    </location>
</feature>
<feature type="transmembrane region" description="Helical" evidence="2">
    <location>
        <begin position="149"/>
        <end position="173"/>
    </location>
</feature>
<reference evidence="4 5" key="1">
    <citation type="journal article" date="2021" name="Environ. Microbiol.">
        <title>Gene family expansions and transcriptome signatures uncover fungal adaptations to wood decay.</title>
        <authorList>
            <person name="Hage H."/>
            <person name="Miyauchi S."/>
            <person name="Viragh M."/>
            <person name="Drula E."/>
            <person name="Min B."/>
            <person name="Chaduli D."/>
            <person name="Navarro D."/>
            <person name="Favel A."/>
            <person name="Norest M."/>
            <person name="Lesage-Meessen L."/>
            <person name="Balint B."/>
            <person name="Merenyi Z."/>
            <person name="de Eugenio L."/>
            <person name="Morin E."/>
            <person name="Martinez A.T."/>
            <person name="Baldrian P."/>
            <person name="Stursova M."/>
            <person name="Martinez M.J."/>
            <person name="Novotny C."/>
            <person name="Magnuson J.K."/>
            <person name="Spatafora J.W."/>
            <person name="Maurice S."/>
            <person name="Pangilinan J."/>
            <person name="Andreopoulos W."/>
            <person name="LaButti K."/>
            <person name="Hundley H."/>
            <person name="Na H."/>
            <person name="Kuo A."/>
            <person name="Barry K."/>
            <person name="Lipzen A."/>
            <person name="Henrissat B."/>
            <person name="Riley R."/>
            <person name="Ahrendt S."/>
            <person name="Nagy L.G."/>
            <person name="Grigoriev I.V."/>
            <person name="Martin F."/>
            <person name="Rosso M.N."/>
        </authorList>
    </citation>
    <scope>NUCLEOTIDE SEQUENCE [LARGE SCALE GENOMIC DNA]</scope>
    <source>
        <strain evidence="4 5">CIRM-BRFM 1785</strain>
    </source>
</reference>
<evidence type="ECO:0000256" key="1">
    <source>
        <dbReference type="SAM" id="MobiDB-lite"/>
    </source>
</evidence>
<feature type="compositionally biased region" description="Polar residues" evidence="1">
    <location>
        <begin position="247"/>
        <end position="274"/>
    </location>
</feature>
<dbReference type="Pfam" id="PF20151">
    <property type="entry name" value="DUF6533"/>
    <property type="match status" value="1"/>
</dbReference>
<evidence type="ECO:0000256" key="2">
    <source>
        <dbReference type="SAM" id="Phobius"/>
    </source>
</evidence>
<keyword evidence="2" id="KW-0472">Membrane</keyword>
<gene>
    <name evidence="4" type="ORF">C8Q71DRAFT_721312</name>
</gene>
<keyword evidence="5" id="KW-1185">Reference proteome</keyword>
<dbReference type="InterPro" id="IPR045340">
    <property type="entry name" value="DUF6533"/>
</dbReference>
<sequence length="289" mass="31927">MSATDIVENASYDMLVNCILSATAALHVYDRVLNLGQEIQFIWRRENAKVILPVLYVTMHASATVFLLLNVLPVTPNCQYSEYCAIRWKLITGPPYGCDLIVTCADVLARVAVIAVDLLVFCATWRVTGGMDEVRRRDQLTGKTQLSGLLLKDGALQFGALLIFNIVTGVFLIKSNSYLGTNFIILLDVVTIILLSRLLFRVSHLSFKGVLRHVENLHDGVASKSLDSDEDEDDNENDDRMDEVQASAWNEDTIELSTTCSIASQSSDPPQLQGNGVRDDGDITELESV</sequence>
<dbReference type="GeneID" id="72002165"/>
<organism evidence="4 5">
    <name type="scientific">Rhodofomes roseus</name>
    <dbReference type="NCBI Taxonomy" id="34475"/>
    <lineage>
        <taxon>Eukaryota</taxon>
        <taxon>Fungi</taxon>
        <taxon>Dikarya</taxon>
        <taxon>Basidiomycota</taxon>
        <taxon>Agaricomycotina</taxon>
        <taxon>Agaricomycetes</taxon>
        <taxon>Polyporales</taxon>
        <taxon>Rhodofomes</taxon>
    </lineage>
</organism>
<feature type="compositionally biased region" description="Acidic residues" evidence="1">
    <location>
        <begin position="228"/>
        <end position="241"/>
    </location>
</feature>
<feature type="transmembrane region" description="Helical" evidence="2">
    <location>
        <begin position="50"/>
        <end position="72"/>
    </location>
</feature>
<dbReference type="EMBL" id="JADCUA010000004">
    <property type="protein sequence ID" value="KAH9840857.1"/>
    <property type="molecule type" value="Genomic_DNA"/>
</dbReference>
<keyword evidence="2" id="KW-0812">Transmembrane</keyword>
<feature type="domain" description="DUF6533" evidence="3">
    <location>
        <begin position="22"/>
        <end position="59"/>
    </location>
</feature>
<evidence type="ECO:0000313" key="4">
    <source>
        <dbReference type="EMBL" id="KAH9840857.1"/>
    </source>
</evidence>
<dbReference type="RefSeq" id="XP_047782323.1">
    <property type="nucleotide sequence ID" value="XM_047921433.1"/>
</dbReference>
<name>A0ABQ8KR78_9APHY</name>
<accession>A0ABQ8KR78</accession>
<evidence type="ECO:0000259" key="3">
    <source>
        <dbReference type="Pfam" id="PF20151"/>
    </source>
</evidence>
<comment type="caution">
    <text evidence="4">The sequence shown here is derived from an EMBL/GenBank/DDBJ whole genome shotgun (WGS) entry which is preliminary data.</text>
</comment>
<keyword evidence="2" id="KW-1133">Transmembrane helix</keyword>
<dbReference type="Proteomes" id="UP000814176">
    <property type="component" value="Unassembled WGS sequence"/>
</dbReference>
<evidence type="ECO:0000313" key="5">
    <source>
        <dbReference type="Proteomes" id="UP000814176"/>
    </source>
</evidence>
<feature type="transmembrane region" description="Helical" evidence="2">
    <location>
        <begin position="12"/>
        <end position="29"/>
    </location>
</feature>
<feature type="transmembrane region" description="Helical" evidence="2">
    <location>
        <begin position="107"/>
        <end position="128"/>
    </location>
</feature>